<gene>
    <name evidence="9" type="ORF">BBD41_26185</name>
</gene>
<dbReference type="GO" id="GO:0000155">
    <property type="term" value="F:phosphorelay sensor kinase activity"/>
    <property type="evidence" value="ECO:0007669"/>
    <property type="project" value="InterPro"/>
</dbReference>
<keyword evidence="7" id="KW-1133">Transmembrane helix</keyword>
<comment type="subcellular location">
    <subcellularLocation>
        <location evidence="1">Cell membrane</location>
        <topology evidence="1">Multi-pass membrane protein</topology>
    </subcellularLocation>
</comment>
<name>A0A1B2E724_9BACL</name>
<evidence type="ECO:0000259" key="8">
    <source>
        <dbReference type="PROSITE" id="PS50885"/>
    </source>
</evidence>
<dbReference type="Pfam" id="PF02518">
    <property type="entry name" value="HATPase_c"/>
    <property type="match status" value="1"/>
</dbReference>
<dbReference type="PANTHER" id="PTHR34220:SF7">
    <property type="entry name" value="SENSOR HISTIDINE KINASE YPDA"/>
    <property type="match status" value="1"/>
</dbReference>
<dbReference type="EMBL" id="CP016809">
    <property type="protein sequence ID" value="ANY75786.1"/>
    <property type="molecule type" value="Genomic_DNA"/>
</dbReference>
<evidence type="ECO:0000256" key="6">
    <source>
        <dbReference type="ARBA" id="ARBA00023136"/>
    </source>
</evidence>
<dbReference type="AlphaFoldDB" id="A0A1B2E724"/>
<dbReference type="SMART" id="SM00387">
    <property type="entry name" value="HATPase_c"/>
    <property type="match status" value="1"/>
</dbReference>
<dbReference type="SUPFAM" id="SSF55874">
    <property type="entry name" value="ATPase domain of HSP90 chaperone/DNA topoisomerase II/histidine kinase"/>
    <property type="match status" value="1"/>
</dbReference>
<dbReference type="PROSITE" id="PS50885">
    <property type="entry name" value="HAMP"/>
    <property type="match status" value="1"/>
</dbReference>
<feature type="transmembrane region" description="Helical" evidence="7">
    <location>
        <begin position="12"/>
        <end position="32"/>
    </location>
</feature>
<keyword evidence="7" id="KW-0812">Transmembrane</keyword>
<dbReference type="Pfam" id="PF06580">
    <property type="entry name" value="His_kinase"/>
    <property type="match status" value="1"/>
</dbReference>
<proteinExistence type="predicted"/>
<feature type="transmembrane region" description="Helical" evidence="7">
    <location>
        <begin position="289"/>
        <end position="311"/>
    </location>
</feature>
<dbReference type="Gene3D" id="6.10.340.10">
    <property type="match status" value="1"/>
</dbReference>
<dbReference type="PANTHER" id="PTHR34220">
    <property type="entry name" value="SENSOR HISTIDINE KINASE YPDA"/>
    <property type="match status" value="1"/>
</dbReference>
<keyword evidence="6 7" id="KW-0472">Membrane</keyword>
<protein>
    <recommendedName>
        <fullName evidence="8">HAMP domain-containing protein</fullName>
    </recommendedName>
</protein>
<keyword evidence="4" id="KW-0808">Transferase</keyword>
<keyword evidence="2" id="KW-1003">Cell membrane</keyword>
<dbReference type="InterPro" id="IPR003594">
    <property type="entry name" value="HATPase_dom"/>
</dbReference>
<keyword evidence="3" id="KW-0597">Phosphoprotein</keyword>
<dbReference type="Gene3D" id="3.30.565.10">
    <property type="entry name" value="Histidine kinase-like ATPase, C-terminal domain"/>
    <property type="match status" value="1"/>
</dbReference>
<evidence type="ECO:0000313" key="9">
    <source>
        <dbReference type="EMBL" id="ANY75786.1"/>
    </source>
</evidence>
<feature type="domain" description="HAMP" evidence="8">
    <location>
        <begin position="308"/>
        <end position="363"/>
    </location>
</feature>
<evidence type="ECO:0000256" key="1">
    <source>
        <dbReference type="ARBA" id="ARBA00004651"/>
    </source>
</evidence>
<keyword evidence="5" id="KW-0418">Kinase</keyword>
<dbReference type="InterPro" id="IPR050640">
    <property type="entry name" value="Bact_2-comp_sensor_kinase"/>
</dbReference>
<dbReference type="InterPro" id="IPR003660">
    <property type="entry name" value="HAMP_dom"/>
</dbReference>
<dbReference type="GO" id="GO:0005886">
    <property type="term" value="C:plasma membrane"/>
    <property type="evidence" value="ECO:0007669"/>
    <property type="project" value="UniProtKB-SubCell"/>
</dbReference>
<evidence type="ECO:0000256" key="3">
    <source>
        <dbReference type="ARBA" id="ARBA00022553"/>
    </source>
</evidence>
<dbReference type="RefSeq" id="WP_099479578.1">
    <property type="nucleotide sequence ID" value="NZ_CP016809.1"/>
</dbReference>
<evidence type="ECO:0000256" key="5">
    <source>
        <dbReference type="ARBA" id="ARBA00022777"/>
    </source>
</evidence>
<organism evidence="9">
    <name type="scientific">Paenibacillus ihbetae</name>
    <dbReference type="NCBI Taxonomy" id="1870820"/>
    <lineage>
        <taxon>Bacteria</taxon>
        <taxon>Bacillati</taxon>
        <taxon>Bacillota</taxon>
        <taxon>Bacilli</taxon>
        <taxon>Bacillales</taxon>
        <taxon>Paenibacillaceae</taxon>
        <taxon>Paenibacillus</taxon>
    </lineage>
</organism>
<dbReference type="CDD" id="cd06225">
    <property type="entry name" value="HAMP"/>
    <property type="match status" value="1"/>
</dbReference>
<accession>A0A1B2E724</accession>
<evidence type="ECO:0000256" key="2">
    <source>
        <dbReference type="ARBA" id="ARBA00022475"/>
    </source>
</evidence>
<sequence>MKFFKKLSIRIQVMMIGLIIVAMVPFIVLNAYKQSSELIIDQNTQYNKELIAIMKQRISSNYSEISELMVNLGYDATVQNFLAERDDLKIYELAKKVESVMGVIKNTNPDILDISVVSNTGKVVSLKGTITDVYDTENIPEQDGAVHYAGFRKGSPTLDRDKFLFSMNIFSLGNRIPYGDNAGFMMIGLDVRSINKEIEKYPRLAGTNFYLFDNRDLVYSNSSQDEHLIQLINGPLFNKDQDHMVLETNAGARYIVQSHVLPEIGGKIVTATPISLLTKGLQPLKTKSYILVVFMLLIISIPYSILMMNLLKPLSKLMTFMKQLKTGNLNVLHSKVRLEGYAEIEMISNEFNTMLQRINGLTNQLVQSDTQLYQSELEKQRLQYAFLQSQINPHFLSNTLDTMKGIAISQGSRETYEMAGALSRMLRYSIKGGDEVSLGEELQIVNAYITIYQIRFSGRFTYGLVCPEEFLPLLIPKMIIQPIVENALTHGLETLGEGGAVHIHVHTNDNGDLVVMVKDNGIGMSSERLEQLNHLLHTEGKDSILNGHIGVANVHHRIQFKYGSAYGLRLKSETGKGTEVTLIFPCILPNGTSANK</sequence>
<reference evidence="9" key="1">
    <citation type="submission" date="2016-08" db="EMBL/GenBank/DDBJ databases">
        <title>Complete Genome Seqeunce of Paenibacillus sp. nov. IHBB 9852 from high altitute lake of Indian trans-Himalayas.</title>
        <authorList>
            <person name="Kiran S."/>
            <person name="Swarnkar M.K."/>
            <person name="Rana A."/>
            <person name="Tewari R."/>
            <person name="Gulati A."/>
        </authorList>
    </citation>
    <scope>NUCLEOTIDE SEQUENCE [LARGE SCALE GENOMIC DNA]</scope>
    <source>
        <strain evidence="9">IHBB 9852</strain>
    </source>
</reference>
<dbReference type="KEGG" id="pib:BBD41_26185"/>
<evidence type="ECO:0000256" key="7">
    <source>
        <dbReference type="SAM" id="Phobius"/>
    </source>
</evidence>
<dbReference type="InterPro" id="IPR036890">
    <property type="entry name" value="HATPase_C_sf"/>
</dbReference>
<dbReference type="InterPro" id="IPR010559">
    <property type="entry name" value="Sig_transdc_His_kin_internal"/>
</dbReference>
<evidence type="ECO:0000256" key="4">
    <source>
        <dbReference type="ARBA" id="ARBA00022679"/>
    </source>
</evidence>